<feature type="transmembrane region" description="Helical" evidence="6">
    <location>
        <begin position="276"/>
        <end position="293"/>
    </location>
</feature>
<evidence type="ECO:0000259" key="7">
    <source>
        <dbReference type="Pfam" id="PF00892"/>
    </source>
</evidence>
<feature type="transmembrane region" description="Helical" evidence="6">
    <location>
        <begin position="104"/>
        <end position="123"/>
    </location>
</feature>
<reference evidence="8" key="2">
    <citation type="submission" date="2021-01" db="EMBL/GenBank/DDBJ databases">
        <authorList>
            <person name="Mieszkin S."/>
            <person name="Pouder E."/>
            <person name="Alain K."/>
        </authorList>
    </citation>
    <scope>NUCLEOTIDE SEQUENCE</scope>
    <source>
        <strain evidence="8">HW T2.11</strain>
    </source>
</reference>
<keyword evidence="2" id="KW-1003">Cell membrane</keyword>
<reference evidence="8" key="1">
    <citation type="journal article" date="2021" name="Microorganisms">
        <title>Acidisoma silvae sp. nov. and Acidisomacellulosilytica sp. nov., Two Acidophilic Bacteria Isolated from Decaying Wood, Hydrolyzing Cellulose and Producing Poly-3-hydroxybutyrate.</title>
        <authorList>
            <person name="Mieszkin S."/>
            <person name="Pouder E."/>
            <person name="Uroz S."/>
            <person name="Simon-Colin C."/>
            <person name="Alain K."/>
        </authorList>
    </citation>
    <scope>NUCLEOTIDE SEQUENCE</scope>
    <source>
        <strain evidence="8">HW T2.11</strain>
    </source>
</reference>
<feature type="transmembrane region" description="Helical" evidence="6">
    <location>
        <begin position="130"/>
        <end position="151"/>
    </location>
</feature>
<evidence type="ECO:0000313" key="8">
    <source>
        <dbReference type="EMBL" id="MCB8876014.1"/>
    </source>
</evidence>
<protein>
    <submittedName>
        <fullName evidence="8">DMT family transporter</fullName>
    </submittedName>
</protein>
<evidence type="ECO:0000256" key="6">
    <source>
        <dbReference type="SAM" id="Phobius"/>
    </source>
</evidence>
<dbReference type="SUPFAM" id="SSF103481">
    <property type="entry name" value="Multidrug resistance efflux transporter EmrE"/>
    <property type="match status" value="2"/>
</dbReference>
<keyword evidence="3 6" id="KW-0812">Transmembrane</keyword>
<keyword evidence="4 6" id="KW-1133">Transmembrane helix</keyword>
<feature type="transmembrane region" description="Helical" evidence="6">
    <location>
        <begin position="251"/>
        <end position="270"/>
    </location>
</feature>
<evidence type="ECO:0000256" key="1">
    <source>
        <dbReference type="ARBA" id="ARBA00004651"/>
    </source>
</evidence>
<dbReference type="PANTHER" id="PTHR42920">
    <property type="entry name" value="OS03G0707200 PROTEIN-RELATED"/>
    <property type="match status" value="1"/>
</dbReference>
<evidence type="ECO:0000256" key="2">
    <source>
        <dbReference type="ARBA" id="ARBA00022475"/>
    </source>
</evidence>
<feature type="domain" description="EamA" evidence="7">
    <location>
        <begin position="16"/>
        <end position="146"/>
    </location>
</feature>
<evidence type="ECO:0000256" key="4">
    <source>
        <dbReference type="ARBA" id="ARBA00022989"/>
    </source>
</evidence>
<keyword evidence="5 6" id="KW-0472">Membrane</keyword>
<organism evidence="8 9">
    <name type="scientific">Acidisoma silvae</name>
    <dbReference type="NCBI Taxonomy" id="2802396"/>
    <lineage>
        <taxon>Bacteria</taxon>
        <taxon>Pseudomonadati</taxon>
        <taxon>Pseudomonadota</taxon>
        <taxon>Alphaproteobacteria</taxon>
        <taxon>Acetobacterales</taxon>
        <taxon>Acidocellaceae</taxon>
        <taxon>Acidisoma</taxon>
    </lineage>
</organism>
<dbReference type="EMBL" id="JAESVB010000005">
    <property type="protein sequence ID" value="MCB8876014.1"/>
    <property type="molecule type" value="Genomic_DNA"/>
</dbReference>
<keyword evidence="9" id="KW-1185">Reference proteome</keyword>
<feature type="transmembrane region" description="Helical" evidence="6">
    <location>
        <begin position="194"/>
        <end position="214"/>
    </location>
</feature>
<feature type="transmembrane region" description="Helical" evidence="6">
    <location>
        <begin position="37"/>
        <end position="58"/>
    </location>
</feature>
<dbReference type="RefSeq" id="WP_227321675.1">
    <property type="nucleotide sequence ID" value="NZ_JAESVB010000005.1"/>
</dbReference>
<name>A0A964DZE6_9PROT</name>
<dbReference type="Proteomes" id="UP000708298">
    <property type="component" value="Unassembled WGS sequence"/>
</dbReference>
<feature type="domain" description="EamA" evidence="7">
    <location>
        <begin position="155"/>
        <end position="291"/>
    </location>
</feature>
<evidence type="ECO:0000256" key="5">
    <source>
        <dbReference type="ARBA" id="ARBA00023136"/>
    </source>
</evidence>
<dbReference type="Pfam" id="PF00892">
    <property type="entry name" value="EamA"/>
    <property type="match status" value="2"/>
</dbReference>
<comment type="subcellular location">
    <subcellularLocation>
        <location evidence="1">Cell membrane</location>
        <topology evidence="1">Multi-pass membrane protein</topology>
    </subcellularLocation>
</comment>
<dbReference type="InterPro" id="IPR000620">
    <property type="entry name" value="EamA_dom"/>
</dbReference>
<comment type="caution">
    <text evidence="8">The sequence shown here is derived from an EMBL/GenBank/DDBJ whole genome shotgun (WGS) entry which is preliminary data.</text>
</comment>
<dbReference type="AlphaFoldDB" id="A0A964DZE6"/>
<accession>A0A964DZE6</accession>
<feature type="transmembrane region" description="Helical" evidence="6">
    <location>
        <begin position="157"/>
        <end position="173"/>
    </location>
</feature>
<dbReference type="InterPro" id="IPR051258">
    <property type="entry name" value="Diverse_Substrate_Transporter"/>
</dbReference>
<dbReference type="GO" id="GO:0005886">
    <property type="term" value="C:plasma membrane"/>
    <property type="evidence" value="ECO:0007669"/>
    <property type="project" value="UniProtKB-SubCell"/>
</dbReference>
<feature type="transmembrane region" description="Helical" evidence="6">
    <location>
        <begin position="79"/>
        <end position="98"/>
    </location>
</feature>
<feature type="transmembrane region" description="Helical" evidence="6">
    <location>
        <begin position="220"/>
        <end position="239"/>
    </location>
</feature>
<evidence type="ECO:0000313" key="9">
    <source>
        <dbReference type="Proteomes" id="UP000708298"/>
    </source>
</evidence>
<gene>
    <name evidence="8" type="ORF">ASILVAE211_12545</name>
</gene>
<evidence type="ECO:0000256" key="3">
    <source>
        <dbReference type="ARBA" id="ARBA00022692"/>
    </source>
</evidence>
<feature type="transmembrane region" description="Helical" evidence="6">
    <location>
        <begin position="12"/>
        <end position="31"/>
    </location>
</feature>
<dbReference type="InterPro" id="IPR037185">
    <property type="entry name" value="EmrE-like"/>
</dbReference>
<dbReference type="PANTHER" id="PTHR42920:SF5">
    <property type="entry name" value="EAMA DOMAIN-CONTAINING PROTEIN"/>
    <property type="match status" value="1"/>
</dbReference>
<proteinExistence type="predicted"/>
<sequence length="303" mass="31285">MMAAEQGRRISRAIGWADLALLGIAVVWGASYPVTKIALAYATVLTLILYRFALTGLLMSALSWRDLAAISRADLAKGILLGGILFSIFSAEVAGVALASATHAALIISLCTLFTPLLDYGLAKRLPPRGILAGAVLACAGVALLVGGLASWSAGDGLLLLAAGLRAVMVVTTKRTMAGSRLSSKALTALQANTVSVLTLALLLALPGPAAILITAPPRFWISTGFLSIFCTVLAFYVQNAMVRRTSPTRVALLMGTEPLFGFALAHLLIAEPVTATTSAGAALILLGTFLGIQAEAGATRQE</sequence>